<sequence length="36" mass="4115">MCCDQLLIDCMSLNIRITRNVIAANFDELYYSVSVS</sequence>
<protein>
    <submittedName>
        <fullName evidence="1">Uncharacterized protein</fullName>
    </submittedName>
</protein>
<proteinExistence type="predicted"/>
<organism evidence="1">
    <name type="scientific">Myoviridae sp. ctJ2i1</name>
    <dbReference type="NCBI Taxonomy" id="2825079"/>
    <lineage>
        <taxon>Viruses</taxon>
        <taxon>Duplodnaviria</taxon>
        <taxon>Heunggongvirae</taxon>
        <taxon>Uroviricota</taxon>
        <taxon>Caudoviricetes</taxon>
    </lineage>
</organism>
<dbReference type="EMBL" id="BK016182">
    <property type="protein sequence ID" value="DAG00631.1"/>
    <property type="molecule type" value="Genomic_DNA"/>
</dbReference>
<evidence type="ECO:0000313" key="1">
    <source>
        <dbReference type="EMBL" id="DAG00631.1"/>
    </source>
</evidence>
<accession>A0A8S5V1Y5</accession>
<name>A0A8S5V1Y5_9CAUD</name>
<reference evidence="1" key="1">
    <citation type="journal article" date="2021" name="Proc. Natl. Acad. Sci. U.S.A.">
        <title>A Catalog of Tens of Thousands of Viruses from Human Metagenomes Reveals Hidden Associations with Chronic Diseases.</title>
        <authorList>
            <person name="Tisza M.J."/>
            <person name="Buck C.B."/>
        </authorList>
    </citation>
    <scope>NUCLEOTIDE SEQUENCE</scope>
    <source>
        <strain evidence="1">CtJ2i1</strain>
    </source>
</reference>